<accession>A0AAC9RI37</accession>
<dbReference type="AlphaFoldDB" id="A0AAC9RI37"/>
<name>A0AAC9RI37_9CLOT</name>
<sequence>MKDKITNLKTFLQAYNHKKSDMEISHMLDISIDEVKSHRKEVCRNTMLTKIEQHKK</sequence>
<evidence type="ECO:0000313" key="2">
    <source>
        <dbReference type="Proteomes" id="UP000192478"/>
    </source>
</evidence>
<dbReference type="Proteomes" id="UP000192478">
    <property type="component" value="Chromosome"/>
</dbReference>
<evidence type="ECO:0000313" key="1">
    <source>
        <dbReference type="EMBL" id="ARE85758.1"/>
    </source>
</evidence>
<proteinExistence type="predicted"/>
<organism evidence="1 2">
    <name type="scientific">Clostridium formicaceticum</name>
    <dbReference type="NCBI Taxonomy" id="1497"/>
    <lineage>
        <taxon>Bacteria</taxon>
        <taxon>Bacillati</taxon>
        <taxon>Bacillota</taxon>
        <taxon>Clostridia</taxon>
        <taxon>Eubacteriales</taxon>
        <taxon>Clostridiaceae</taxon>
        <taxon>Clostridium</taxon>
    </lineage>
</organism>
<dbReference type="RefSeq" id="WP_156778718.1">
    <property type="nucleotide sequence ID" value="NZ_CP017603.1"/>
</dbReference>
<gene>
    <name evidence="1" type="ORF">CLFO_00740</name>
</gene>
<dbReference type="EMBL" id="CP020559">
    <property type="protein sequence ID" value="ARE85758.1"/>
    <property type="molecule type" value="Genomic_DNA"/>
</dbReference>
<protein>
    <submittedName>
        <fullName evidence="1">Uncharacterized protein</fullName>
    </submittedName>
</protein>
<reference evidence="1 2" key="1">
    <citation type="submission" date="2017-03" db="EMBL/GenBank/DDBJ databases">
        <title>Complete sequence of Clostridium formicaceticum DSM 92.</title>
        <authorList>
            <person name="Poehlein A."/>
            <person name="Karl M."/>
            <person name="Bengelsdorf F.R."/>
            <person name="Duerre P."/>
            <person name="Daniel R."/>
        </authorList>
    </citation>
    <scope>NUCLEOTIDE SEQUENCE [LARGE SCALE GENOMIC DNA]</scope>
    <source>
        <strain evidence="1 2">DSM 92</strain>
    </source>
</reference>